<dbReference type="RefSeq" id="WP_148898630.1">
    <property type="nucleotide sequence ID" value="NZ_VNHY01000002.1"/>
</dbReference>
<gene>
    <name evidence="1" type="ORF">LX73_1273</name>
</gene>
<proteinExistence type="predicted"/>
<evidence type="ECO:0000313" key="1">
    <source>
        <dbReference type="EMBL" id="TYP93567.1"/>
    </source>
</evidence>
<organism evidence="1 2">
    <name type="scientific">Fodinibius salinus</name>
    <dbReference type="NCBI Taxonomy" id="860790"/>
    <lineage>
        <taxon>Bacteria</taxon>
        <taxon>Pseudomonadati</taxon>
        <taxon>Balneolota</taxon>
        <taxon>Balneolia</taxon>
        <taxon>Balneolales</taxon>
        <taxon>Balneolaceae</taxon>
        <taxon>Fodinibius</taxon>
    </lineage>
</organism>
<dbReference type="AlphaFoldDB" id="A0A5D3YLI4"/>
<accession>A0A5D3YLI4</accession>
<sequence length="122" mass="13716">MSHNQPLACDLTAINDNERATHKTNAEKVFTSVEEWQELSDGYGFRLPTGTGIIEKAGAFIARERQCCPFFTFTLVVTPDGGPIWLKLTGNEEVKEYIKQNVIPQLDISNNNSWELPDNTTQ</sequence>
<protein>
    <submittedName>
        <fullName evidence="1">Uncharacterized protein</fullName>
    </submittedName>
</protein>
<dbReference type="Proteomes" id="UP000324595">
    <property type="component" value="Unassembled WGS sequence"/>
</dbReference>
<reference evidence="1 2" key="1">
    <citation type="submission" date="2019-07" db="EMBL/GenBank/DDBJ databases">
        <title>Genomic Encyclopedia of Archaeal and Bacterial Type Strains, Phase II (KMG-II): from individual species to whole genera.</title>
        <authorList>
            <person name="Goeker M."/>
        </authorList>
    </citation>
    <scope>NUCLEOTIDE SEQUENCE [LARGE SCALE GENOMIC DNA]</scope>
    <source>
        <strain evidence="1 2">DSM 21935</strain>
    </source>
</reference>
<evidence type="ECO:0000313" key="2">
    <source>
        <dbReference type="Proteomes" id="UP000324595"/>
    </source>
</evidence>
<dbReference type="OrthoDB" id="164217at2"/>
<name>A0A5D3YLI4_9BACT</name>
<dbReference type="EMBL" id="VNHY01000002">
    <property type="protein sequence ID" value="TYP93567.1"/>
    <property type="molecule type" value="Genomic_DNA"/>
</dbReference>
<keyword evidence="2" id="KW-1185">Reference proteome</keyword>
<comment type="caution">
    <text evidence="1">The sequence shown here is derived from an EMBL/GenBank/DDBJ whole genome shotgun (WGS) entry which is preliminary data.</text>
</comment>